<evidence type="ECO:0000256" key="20">
    <source>
        <dbReference type="ARBA" id="ARBA00031977"/>
    </source>
</evidence>
<evidence type="ECO:0000256" key="8">
    <source>
        <dbReference type="ARBA" id="ARBA00019378"/>
    </source>
</evidence>
<feature type="domain" description="Aconitase A/isopropylmalate dehydratase small subunit swivel" evidence="23">
    <location>
        <begin position="455"/>
        <end position="574"/>
    </location>
</feature>
<comment type="function">
    <text evidence="2">Catalyzes the reversible hydration of cis-homoaconitate to (2R,3S)-homoisocitrate, a step in the alpha-aminoadipate pathway for lysine biosynthesis.</text>
</comment>
<sequence>MQNLTEKIAQNFAIDVHGEVHSGDYVQIRPLHVMTHDNTGAVIPKFTNMKFPKVASPQQVVCALDHNIQDQSIQNQQKYQKIESFCRKHNIDFYRAGKGIGHQIMCEEGYAWPNTFVVASDSHTNMYGGLGCLGTPVVRTDAAVIWGTTQTWWQIPPVAKVELIGEMPPGVSGKDIIIALCGHFHQDEVLNHAVEFCGEGIAQLAIHDRLTIANMTTEWGALSGLFPVDKYTIAWLRERAERVKHKKHPRISHQRIDELQENIMLADRGATYHKHLQLDLASISPHVSGPNSVKVMTSISEIEKRNIKIDKAYLVSCVNSRVEDLAQAAAILKNQKVHSDIKFYVSAASAEVQQESSQRGDWQILTDAGAIVLPPGCGPCIGLGQGILEENETAISATNRNFKGRMGARSADVYLSSPAVVAASAIAGKIVSPQQMKFAKDIRATIETTSTQQPRRGEWNEAFMKKWHANVVLCLEDNINTDGIYPGKYTYNDGLSPQEQAAVVMENYDTRFTQIAQSGDILIAGFNFGTGSSREQAATALKYFGIRMVIAGSFSQTFKRNAINNGFLIIETPQLVRDLQQDYHTLPTVRLDKKIEVDFANSVVTLNDEKYPLEYFQKIIQELIVADGIQNWVVNRG</sequence>
<protein>
    <recommendedName>
        <fullName evidence="8">Aconitate hydratase A</fullName>
        <ecNumber evidence="7">4.2.1.3</ecNumber>
        <ecNumber evidence="6">4.2.1.36</ecNumber>
    </recommendedName>
    <alternativeName>
        <fullName evidence="9">Homoaconitase, mitochondrial</fullName>
    </alternativeName>
    <alternativeName>
        <fullName evidence="21">Homoaconitate hydratase</fullName>
    </alternativeName>
    <alternativeName>
        <fullName evidence="20">Iron-responsive protein-like</fullName>
    </alternativeName>
    <alternativeName>
        <fullName evidence="19">RNA-binding protein</fullName>
    </alternativeName>
</protein>
<comment type="cofactor">
    <cofactor evidence="1">
        <name>[4Fe-4S] cluster</name>
        <dbReference type="ChEBI" id="CHEBI:49883"/>
    </cofactor>
</comment>
<evidence type="ECO:0000256" key="18">
    <source>
        <dbReference type="ARBA" id="ARBA00029338"/>
    </source>
</evidence>
<keyword evidence="13" id="KW-0408">Iron</keyword>
<dbReference type="Pfam" id="PF00330">
    <property type="entry name" value="Aconitase"/>
    <property type="match status" value="1"/>
</dbReference>
<dbReference type="SUPFAM" id="SSF52016">
    <property type="entry name" value="LeuD/IlvD-like"/>
    <property type="match status" value="1"/>
</dbReference>
<evidence type="ECO:0000313" key="24">
    <source>
        <dbReference type="EMBL" id="BBM83620.1"/>
    </source>
</evidence>
<keyword evidence="14" id="KW-0411">Iron-sulfur</keyword>
<feature type="domain" description="Aconitase/3-isopropylmalate dehydratase large subunit alpha/beta/alpha" evidence="22">
    <location>
        <begin position="22"/>
        <end position="428"/>
    </location>
</feature>
<dbReference type="InterPro" id="IPR015928">
    <property type="entry name" value="Aconitase/3IPM_dehydase_swvl"/>
</dbReference>
<dbReference type="EC" id="4.2.1.36" evidence="6"/>
<comment type="pathway">
    <text evidence="3">Carbohydrate metabolism; tricarboxylic acid cycle; isocitrate from oxaloacetate: step 2/2.</text>
</comment>
<dbReference type="OrthoDB" id="9802769at2"/>
<comment type="pathway">
    <text evidence="4">Amino-acid biosynthesis; L-lysine biosynthesis via AAA pathway; L-alpha-aminoadipate from 2-oxoglutarate: step 3/5.</text>
</comment>
<evidence type="ECO:0000256" key="2">
    <source>
        <dbReference type="ARBA" id="ARBA00003422"/>
    </source>
</evidence>
<dbReference type="GO" id="GO:0051539">
    <property type="term" value="F:4 iron, 4 sulfur cluster binding"/>
    <property type="evidence" value="ECO:0007669"/>
    <property type="project" value="InterPro"/>
</dbReference>
<dbReference type="RefSeq" id="WP_151967813.1">
    <property type="nucleotide sequence ID" value="NZ_AP019860.1"/>
</dbReference>
<evidence type="ECO:0000256" key="4">
    <source>
        <dbReference type="ARBA" id="ARBA00005106"/>
    </source>
</evidence>
<dbReference type="Gene3D" id="3.30.499.10">
    <property type="entry name" value="Aconitase, domain 3"/>
    <property type="match status" value="2"/>
</dbReference>
<keyword evidence="12" id="KW-0809">Transit peptide</keyword>
<evidence type="ECO:0000256" key="21">
    <source>
        <dbReference type="ARBA" id="ARBA00032706"/>
    </source>
</evidence>
<dbReference type="InterPro" id="IPR050067">
    <property type="entry name" value="IPM_dehydratase_rel_enz"/>
</dbReference>
<dbReference type="Pfam" id="PF00694">
    <property type="entry name" value="Aconitase_C"/>
    <property type="match status" value="1"/>
</dbReference>
<dbReference type="NCBIfam" id="TIGR00139">
    <property type="entry name" value="h_aconitase"/>
    <property type="match status" value="1"/>
</dbReference>
<dbReference type="UniPathway" id="UPA00223">
    <property type="reaction ID" value="UER00718"/>
</dbReference>
<dbReference type="GO" id="GO:0019878">
    <property type="term" value="P:lysine biosynthetic process via aminoadipic acid"/>
    <property type="evidence" value="ECO:0007669"/>
    <property type="project" value="UniProtKB-UniPathway"/>
</dbReference>
<comment type="catalytic activity">
    <reaction evidence="18">
        <text>(2R,3S)-homoisocitrate = cis-homoaconitate + H2O</text>
        <dbReference type="Rhea" id="RHEA:15485"/>
        <dbReference type="ChEBI" id="CHEBI:15377"/>
        <dbReference type="ChEBI" id="CHEBI:15404"/>
        <dbReference type="ChEBI" id="CHEBI:58174"/>
        <dbReference type="EC" id="4.2.1.36"/>
    </reaction>
</comment>
<proteinExistence type="inferred from homology"/>
<evidence type="ECO:0000256" key="19">
    <source>
        <dbReference type="ARBA" id="ARBA00031081"/>
    </source>
</evidence>
<evidence type="ECO:0000313" key="25">
    <source>
        <dbReference type="Proteomes" id="UP000326354"/>
    </source>
</evidence>
<evidence type="ECO:0000256" key="14">
    <source>
        <dbReference type="ARBA" id="ARBA00023014"/>
    </source>
</evidence>
<name>A0A5S9IL99_UABAM</name>
<evidence type="ECO:0000256" key="9">
    <source>
        <dbReference type="ARBA" id="ARBA00021560"/>
    </source>
</evidence>
<dbReference type="EMBL" id="AP019860">
    <property type="protein sequence ID" value="BBM83620.1"/>
    <property type="molecule type" value="Genomic_DNA"/>
</dbReference>
<evidence type="ECO:0000256" key="1">
    <source>
        <dbReference type="ARBA" id="ARBA00001966"/>
    </source>
</evidence>
<dbReference type="GO" id="GO:0003994">
    <property type="term" value="F:aconitate hydratase activity"/>
    <property type="evidence" value="ECO:0007669"/>
    <property type="project" value="UniProtKB-EC"/>
</dbReference>
<dbReference type="GO" id="GO:0004409">
    <property type="term" value="F:homoaconitate hydratase activity"/>
    <property type="evidence" value="ECO:0007669"/>
    <property type="project" value="UniProtKB-EC"/>
</dbReference>
<dbReference type="PROSITE" id="PS01244">
    <property type="entry name" value="ACONITASE_2"/>
    <property type="match status" value="1"/>
</dbReference>
<evidence type="ECO:0000256" key="12">
    <source>
        <dbReference type="ARBA" id="ARBA00022946"/>
    </source>
</evidence>
<dbReference type="SUPFAM" id="SSF53732">
    <property type="entry name" value="Aconitase iron-sulfur domain"/>
    <property type="match status" value="1"/>
</dbReference>
<dbReference type="NCBIfam" id="NF001614">
    <property type="entry name" value="PRK00402.1"/>
    <property type="match status" value="1"/>
</dbReference>
<gene>
    <name evidence="24" type="ORF">UABAM_01973</name>
</gene>
<dbReference type="EC" id="4.2.1.3" evidence="7"/>
<reference evidence="24 25" key="1">
    <citation type="submission" date="2019-08" db="EMBL/GenBank/DDBJ databases">
        <title>Complete genome sequence of Candidatus Uab amorphum.</title>
        <authorList>
            <person name="Shiratori T."/>
            <person name="Suzuki S."/>
            <person name="Kakizawa Y."/>
            <person name="Ishida K."/>
        </authorList>
    </citation>
    <scope>NUCLEOTIDE SEQUENCE [LARGE SCALE GENOMIC DNA]</scope>
    <source>
        <strain evidence="24 25">SRT547</strain>
    </source>
</reference>
<dbReference type="PANTHER" id="PTHR43822:SF2">
    <property type="entry name" value="HOMOACONITASE, MITOCHONDRIAL"/>
    <property type="match status" value="1"/>
</dbReference>
<keyword evidence="11" id="KW-0479">Metal-binding</keyword>
<evidence type="ECO:0000256" key="7">
    <source>
        <dbReference type="ARBA" id="ARBA00012926"/>
    </source>
</evidence>
<dbReference type="InterPro" id="IPR036008">
    <property type="entry name" value="Aconitase_4Fe-4S_dom"/>
</dbReference>
<dbReference type="Gene3D" id="3.20.19.10">
    <property type="entry name" value="Aconitase, domain 4"/>
    <property type="match status" value="1"/>
</dbReference>
<dbReference type="KEGG" id="uam:UABAM_01973"/>
<evidence type="ECO:0000256" key="11">
    <source>
        <dbReference type="ARBA" id="ARBA00022723"/>
    </source>
</evidence>
<accession>A0A5S9IL99</accession>
<keyword evidence="16" id="KW-0456">Lyase</keyword>
<evidence type="ECO:0000256" key="15">
    <source>
        <dbReference type="ARBA" id="ARBA00023154"/>
    </source>
</evidence>
<dbReference type="GO" id="GO:0046872">
    <property type="term" value="F:metal ion binding"/>
    <property type="evidence" value="ECO:0007669"/>
    <property type="project" value="UniProtKB-KW"/>
</dbReference>
<comment type="similarity">
    <text evidence="5">Belongs to the aconitase/IPM isomerase family.</text>
</comment>
<evidence type="ECO:0000259" key="22">
    <source>
        <dbReference type="Pfam" id="PF00330"/>
    </source>
</evidence>
<evidence type="ECO:0000256" key="17">
    <source>
        <dbReference type="ARBA" id="ARBA00023501"/>
    </source>
</evidence>
<evidence type="ECO:0000256" key="5">
    <source>
        <dbReference type="ARBA" id="ARBA00007185"/>
    </source>
</evidence>
<dbReference type="GO" id="GO:0006099">
    <property type="term" value="P:tricarboxylic acid cycle"/>
    <property type="evidence" value="ECO:0007669"/>
    <property type="project" value="UniProtKB-UniPathway"/>
</dbReference>
<keyword evidence="15" id="KW-0457">Lysine biosynthesis</keyword>
<evidence type="ECO:0000256" key="3">
    <source>
        <dbReference type="ARBA" id="ARBA00004717"/>
    </source>
</evidence>
<evidence type="ECO:0000256" key="13">
    <source>
        <dbReference type="ARBA" id="ARBA00023004"/>
    </source>
</evidence>
<evidence type="ECO:0000256" key="16">
    <source>
        <dbReference type="ARBA" id="ARBA00023239"/>
    </source>
</evidence>
<dbReference type="InterPro" id="IPR001030">
    <property type="entry name" value="Acoase/IPM_deHydtase_lsu_aba"/>
</dbReference>
<keyword evidence="25" id="KW-1185">Reference proteome</keyword>
<comment type="catalytic activity">
    <reaction evidence="17">
        <text>citrate = D-threo-isocitrate</text>
        <dbReference type="Rhea" id="RHEA:10336"/>
        <dbReference type="ChEBI" id="CHEBI:15562"/>
        <dbReference type="ChEBI" id="CHEBI:16947"/>
        <dbReference type="EC" id="4.2.1.3"/>
    </reaction>
</comment>
<evidence type="ECO:0000259" key="23">
    <source>
        <dbReference type="Pfam" id="PF00694"/>
    </source>
</evidence>
<dbReference type="InterPro" id="IPR000573">
    <property type="entry name" value="AconitaseA/IPMdHydase_ssu_swvl"/>
</dbReference>
<keyword evidence="10" id="KW-0028">Amino-acid biosynthesis</keyword>
<dbReference type="PRINTS" id="PR00415">
    <property type="entry name" value="ACONITASE"/>
</dbReference>
<dbReference type="InterPro" id="IPR018136">
    <property type="entry name" value="Aconitase_4Fe-4S_BS"/>
</dbReference>
<organism evidence="24 25">
    <name type="scientific">Uabimicrobium amorphum</name>
    <dbReference type="NCBI Taxonomy" id="2596890"/>
    <lineage>
        <taxon>Bacteria</taxon>
        <taxon>Pseudomonadati</taxon>
        <taxon>Planctomycetota</taxon>
        <taxon>Candidatus Uabimicrobiia</taxon>
        <taxon>Candidatus Uabimicrobiales</taxon>
        <taxon>Candidatus Uabimicrobiaceae</taxon>
        <taxon>Candidatus Uabimicrobium</taxon>
    </lineage>
</organism>
<evidence type="ECO:0000256" key="10">
    <source>
        <dbReference type="ARBA" id="ARBA00022605"/>
    </source>
</evidence>
<dbReference type="Proteomes" id="UP000326354">
    <property type="component" value="Chromosome"/>
</dbReference>
<evidence type="ECO:0000256" key="6">
    <source>
        <dbReference type="ARBA" id="ARBA00012022"/>
    </source>
</evidence>
<dbReference type="PANTHER" id="PTHR43822">
    <property type="entry name" value="HOMOACONITASE, MITOCHONDRIAL-RELATED"/>
    <property type="match status" value="1"/>
</dbReference>
<dbReference type="InterPro" id="IPR004418">
    <property type="entry name" value="Homoaconitase_mito"/>
</dbReference>
<dbReference type="AlphaFoldDB" id="A0A5S9IL99"/>
<dbReference type="InterPro" id="IPR015931">
    <property type="entry name" value="Acnase/IPM_dHydase_lsu_aba_1/3"/>
</dbReference>
<dbReference type="UniPathway" id="UPA00033">
    <property type="reaction ID" value="UER01027"/>
</dbReference>